<dbReference type="InterPro" id="IPR001568">
    <property type="entry name" value="RNase_T2-like"/>
</dbReference>
<dbReference type="GO" id="GO:0033897">
    <property type="term" value="F:ribonuclease T2 activity"/>
    <property type="evidence" value="ECO:0007669"/>
    <property type="project" value="InterPro"/>
</dbReference>
<feature type="signal peptide" evidence="3">
    <location>
        <begin position="1"/>
        <end position="24"/>
    </location>
</feature>
<organism evidence="4 5">
    <name type="scientific">Pseudomonas kuykendallii</name>
    <dbReference type="NCBI Taxonomy" id="1007099"/>
    <lineage>
        <taxon>Bacteria</taxon>
        <taxon>Pseudomonadati</taxon>
        <taxon>Pseudomonadota</taxon>
        <taxon>Gammaproteobacteria</taxon>
        <taxon>Pseudomonadales</taxon>
        <taxon>Pseudomonadaceae</taxon>
        <taxon>Pseudomonas</taxon>
    </lineage>
</organism>
<accession>A0A1H2XGL6</accession>
<gene>
    <name evidence="4" type="ORF">SAMN05216287_1899</name>
</gene>
<dbReference type="Pfam" id="PF00445">
    <property type="entry name" value="Ribonuclease_T2"/>
    <property type="match status" value="1"/>
</dbReference>
<dbReference type="PANTHER" id="PTHR11240">
    <property type="entry name" value="RIBONUCLEASE T2"/>
    <property type="match status" value="1"/>
</dbReference>
<evidence type="ECO:0000256" key="2">
    <source>
        <dbReference type="RuleBase" id="RU004328"/>
    </source>
</evidence>
<dbReference type="AlphaFoldDB" id="A0A1H2XGL6"/>
<dbReference type="OrthoDB" id="4720638at2"/>
<evidence type="ECO:0000313" key="5">
    <source>
        <dbReference type="Proteomes" id="UP000243778"/>
    </source>
</evidence>
<dbReference type="EMBL" id="FNNU01000002">
    <property type="protein sequence ID" value="SDW92053.1"/>
    <property type="molecule type" value="Genomic_DNA"/>
</dbReference>
<dbReference type="SUPFAM" id="SSF55895">
    <property type="entry name" value="Ribonuclease Rh-like"/>
    <property type="match status" value="1"/>
</dbReference>
<name>A0A1H2XGL6_9PSED</name>
<feature type="chain" id="PRO_5017378622" evidence="3">
    <location>
        <begin position="25"/>
        <end position="247"/>
    </location>
</feature>
<keyword evidence="3" id="KW-0732">Signal</keyword>
<comment type="similarity">
    <text evidence="1 2">Belongs to the RNase T2 family.</text>
</comment>
<evidence type="ECO:0000256" key="1">
    <source>
        <dbReference type="ARBA" id="ARBA00007469"/>
    </source>
</evidence>
<sequence>MPSRLSAFTFAALLGPLASFSAWALQPSQLSDFSEYTFAMSWHPGFCAGQKQAPECANREAGLTLHGLWASLPDRLKAEGVDTPQWWREGCDHVTGKVPEKNFCALAPVALDSALRSRLEQVMPSTESCLERHEYVKHAACFGFDKDAFFRRNIELFDSVSQSSFGALLAAPERREIGRNELIRAYGDAFGTRDTRSLKLVCDVHDGRAWLSSVEIGITREGLDTFPAAASLTPLLRGNCPARIQLR</sequence>
<dbReference type="PANTHER" id="PTHR11240:SF22">
    <property type="entry name" value="RIBONUCLEASE T2"/>
    <property type="match status" value="1"/>
</dbReference>
<reference evidence="5" key="1">
    <citation type="submission" date="2016-10" db="EMBL/GenBank/DDBJ databases">
        <authorList>
            <person name="Varghese N."/>
            <person name="Submissions S."/>
        </authorList>
    </citation>
    <scope>NUCLEOTIDE SEQUENCE [LARGE SCALE GENOMIC DNA]</scope>
    <source>
        <strain evidence="5">NRRL B-59562</strain>
    </source>
</reference>
<proteinExistence type="inferred from homology"/>
<evidence type="ECO:0000313" key="4">
    <source>
        <dbReference type="EMBL" id="SDW92053.1"/>
    </source>
</evidence>
<evidence type="ECO:0000256" key="3">
    <source>
        <dbReference type="SAM" id="SignalP"/>
    </source>
</evidence>
<dbReference type="InterPro" id="IPR036430">
    <property type="entry name" value="RNase_T2-like_sf"/>
</dbReference>
<dbReference type="STRING" id="1007099.SAMN05216287_1899"/>
<dbReference type="RefSeq" id="WP_090227003.1">
    <property type="nucleotide sequence ID" value="NZ_FNNU01000002.1"/>
</dbReference>
<dbReference type="GO" id="GO:0003723">
    <property type="term" value="F:RNA binding"/>
    <property type="evidence" value="ECO:0007669"/>
    <property type="project" value="InterPro"/>
</dbReference>
<keyword evidence="5" id="KW-1185">Reference proteome</keyword>
<dbReference type="Gene3D" id="3.90.730.10">
    <property type="entry name" value="Ribonuclease T2-like"/>
    <property type="match status" value="1"/>
</dbReference>
<protein>
    <submittedName>
        <fullName evidence="4">Ribonuclease I</fullName>
    </submittedName>
</protein>
<dbReference type="Proteomes" id="UP000243778">
    <property type="component" value="Unassembled WGS sequence"/>
</dbReference>
<dbReference type="GO" id="GO:0006401">
    <property type="term" value="P:RNA catabolic process"/>
    <property type="evidence" value="ECO:0007669"/>
    <property type="project" value="TreeGrafter"/>
</dbReference>